<accession>A0A268P2A3</accession>
<dbReference type="AlphaFoldDB" id="A0A268P2A3"/>
<comment type="caution">
    <text evidence="2">The sequence shown here is derived from an EMBL/GenBank/DDBJ whole genome shotgun (WGS) entry which is preliminary data.</text>
</comment>
<dbReference type="SUPFAM" id="SSF53474">
    <property type="entry name" value="alpha/beta-Hydrolases"/>
    <property type="match status" value="1"/>
</dbReference>
<sequence length="260" mass="29849">MRYFDVPDARGVAVIVHGAGEHSGRYRWLVEKWNQHGFDCLLGDLPGQGESRGKRGHIDSFQKYIKTVDVWLKHARTKQLPIVLVGHSMGGLISIRTLMEKDHSFVEALVLSSPCLQLAMDIPAPKKAAAKMLNHVAPAFSMNAGLSPEQTTRSEQVREEYARDPLRVTKVSARWYHELEKAMRLTRRYPEKMPNIPVLLLAAGEDYVIDKQAGMAWFNDLQINHKMYKEWDGLYHELFNEPEKEEVFRFTIGFVNMLFP</sequence>
<gene>
    <name evidence="2" type="ORF">CHH72_06480</name>
</gene>
<dbReference type="InterPro" id="IPR022742">
    <property type="entry name" value="Hydrolase_4"/>
</dbReference>
<dbReference type="EMBL" id="NPCC01000006">
    <property type="protein sequence ID" value="PAE89894.1"/>
    <property type="molecule type" value="Genomic_DNA"/>
</dbReference>
<evidence type="ECO:0000313" key="2">
    <source>
        <dbReference type="EMBL" id="PAE89894.1"/>
    </source>
</evidence>
<proteinExistence type="predicted"/>
<dbReference type="InterPro" id="IPR051044">
    <property type="entry name" value="MAG_DAG_Lipase"/>
</dbReference>
<evidence type="ECO:0000313" key="3">
    <source>
        <dbReference type="Proteomes" id="UP000216207"/>
    </source>
</evidence>
<reference evidence="2 3" key="1">
    <citation type="submission" date="2017-07" db="EMBL/GenBank/DDBJ databases">
        <title>Isolation and whole genome analysis of endospore-forming bacteria from heroin.</title>
        <authorList>
            <person name="Kalinowski J."/>
            <person name="Ahrens B."/>
            <person name="Al-Dilaimi A."/>
            <person name="Winkler A."/>
            <person name="Wibberg D."/>
            <person name="Schleenbecker U."/>
            <person name="Ruckert C."/>
            <person name="Wolfel R."/>
            <person name="Grass G."/>
        </authorList>
    </citation>
    <scope>NUCLEOTIDE SEQUENCE [LARGE SCALE GENOMIC DNA]</scope>
    <source>
        <strain evidence="2 3">7539</strain>
    </source>
</reference>
<dbReference type="Gene3D" id="3.40.50.1820">
    <property type="entry name" value="alpha/beta hydrolase"/>
    <property type="match status" value="1"/>
</dbReference>
<dbReference type="RefSeq" id="WP_011247718.1">
    <property type="nucleotide sequence ID" value="NZ_BOQQ01000002.1"/>
</dbReference>
<dbReference type="Pfam" id="PF12146">
    <property type="entry name" value="Hydrolase_4"/>
    <property type="match status" value="1"/>
</dbReference>
<protein>
    <submittedName>
        <fullName evidence="2">Alpha/beta hydrolase</fullName>
    </submittedName>
</protein>
<keyword evidence="2" id="KW-0378">Hydrolase</keyword>
<feature type="domain" description="Serine aminopeptidase S33" evidence="1">
    <location>
        <begin position="8"/>
        <end position="243"/>
    </location>
</feature>
<organism evidence="2 3">
    <name type="scientific">Shouchella clausii</name>
    <name type="common">Alkalihalobacillus clausii</name>
    <dbReference type="NCBI Taxonomy" id="79880"/>
    <lineage>
        <taxon>Bacteria</taxon>
        <taxon>Bacillati</taxon>
        <taxon>Bacillota</taxon>
        <taxon>Bacilli</taxon>
        <taxon>Bacillales</taxon>
        <taxon>Bacillaceae</taxon>
        <taxon>Shouchella</taxon>
    </lineage>
</organism>
<dbReference type="PANTHER" id="PTHR11614">
    <property type="entry name" value="PHOSPHOLIPASE-RELATED"/>
    <property type="match status" value="1"/>
</dbReference>
<dbReference type="GO" id="GO:0016787">
    <property type="term" value="F:hydrolase activity"/>
    <property type="evidence" value="ECO:0007669"/>
    <property type="project" value="UniProtKB-KW"/>
</dbReference>
<dbReference type="OMA" id="SYEGWSH"/>
<dbReference type="InterPro" id="IPR029058">
    <property type="entry name" value="AB_hydrolase_fold"/>
</dbReference>
<dbReference type="Proteomes" id="UP000216207">
    <property type="component" value="Unassembled WGS sequence"/>
</dbReference>
<evidence type="ECO:0000259" key="1">
    <source>
        <dbReference type="Pfam" id="PF12146"/>
    </source>
</evidence>
<name>A0A268P2A3_SHOCL</name>